<reference evidence="1 2" key="1">
    <citation type="journal article" date="2009" name="PLoS Genet.">
        <title>The complete genome and proteome of Laribacter hongkongensis reveal potential mechanisms for adaptations to different temperatures and habitats.</title>
        <authorList>
            <person name="Woo P.C."/>
            <person name="Lau S.K."/>
            <person name="Tse H."/>
            <person name="Teng J.L."/>
            <person name="Curreem S.O."/>
            <person name="Tsang A.K."/>
            <person name="Fan R.Y."/>
            <person name="Wong G.K."/>
            <person name="Huang Y."/>
            <person name="Loman N.J."/>
            <person name="Snyder L.A."/>
            <person name="Cai J.J."/>
            <person name="Huang J.D."/>
            <person name="Mak W."/>
            <person name="Pallen M.J."/>
            <person name="Lok S."/>
            <person name="Yuen K.Y."/>
        </authorList>
    </citation>
    <scope>NUCLEOTIDE SEQUENCE [LARGE SCALE GENOMIC DNA]</scope>
    <source>
        <strain evidence="1 2">HLHK9</strain>
    </source>
</reference>
<dbReference type="AlphaFoldDB" id="C1D8U3"/>
<accession>C1D8U3</accession>
<evidence type="ECO:0000313" key="1">
    <source>
        <dbReference type="EMBL" id="ACO74883.1"/>
    </source>
</evidence>
<dbReference type="Proteomes" id="UP000002010">
    <property type="component" value="Chromosome"/>
</dbReference>
<dbReference type="EMBL" id="CP001154">
    <property type="protein sequence ID" value="ACO74883.1"/>
    <property type="molecule type" value="Genomic_DNA"/>
</dbReference>
<dbReference type="STRING" id="557598.LHK_01899"/>
<organism evidence="1 2">
    <name type="scientific">Laribacter hongkongensis (strain HLHK9)</name>
    <dbReference type="NCBI Taxonomy" id="557598"/>
    <lineage>
        <taxon>Bacteria</taxon>
        <taxon>Pseudomonadati</taxon>
        <taxon>Pseudomonadota</taxon>
        <taxon>Betaproteobacteria</taxon>
        <taxon>Neisseriales</taxon>
        <taxon>Aquaspirillaceae</taxon>
        <taxon>Laribacter</taxon>
    </lineage>
</organism>
<evidence type="ECO:0000313" key="2">
    <source>
        <dbReference type="Proteomes" id="UP000002010"/>
    </source>
</evidence>
<dbReference type="HOGENOM" id="CLU_3329452_0_0_4"/>
<keyword evidence="2" id="KW-1185">Reference proteome</keyword>
<dbReference type="KEGG" id="lhk:LHK_01899"/>
<gene>
    <name evidence="1" type="ordered locus">LHK_01899</name>
</gene>
<name>C1D8U3_LARHH</name>
<sequence length="38" mass="4700">MYYIRFLVHGRIFVDVFCNVYAIFIHKIHVHHIDIHCE</sequence>
<proteinExistence type="predicted"/>
<protein>
    <submittedName>
        <fullName evidence="1">Uncharacterized protein</fullName>
    </submittedName>
</protein>